<organism evidence="2 3">
    <name type="scientific">Viridothelium virens</name>
    <name type="common">Speckled blister lichen</name>
    <name type="synonym">Trypethelium virens</name>
    <dbReference type="NCBI Taxonomy" id="1048519"/>
    <lineage>
        <taxon>Eukaryota</taxon>
        <taxon>Fungi</taxon>
        <taxon>Dikarya</taxon>
        <taxon>Ascomycota</taxon>
        <taxon>Pezizomycotina</taxon>
        <taxon>Dothideomycetes</taxon>
        <taxon>Dothideomycetes incertae sedis</taxon>
        <taxon>Trypetheliales</taxon>
        <taxon>Trypetheliaceae</taxon>
        <taxon>Viridothelium</taxon>
    </lineage>
</organism>
<sequence length="174" mass="19683">MCEATKLTPANERVFRTLIARSCATEVRPTRTSNPEHPSHRGTGYGDVRAEPARERPRKLAYRRKGQTDRGAGAYAGFGYKRTTTVRLLLSIHEVTSQGGFSCNSWSACAYVPCMKRRLENETPRPLPDRKNALDLRSIGRCKIIESRISDARSRHRVPYSRAVCMFGKRRSPT</sequence>
<dbReference type="Proteomes" id="UP000800092">
    <property type="component" value="Unassembled WGS sequence"/>
</dbReference>
<protein>
    <submittedName>
        <fullName evidence="2">Uncharacterized protein</fullName>
    </submittedName>
</protein>
<dbReference type="EMBL" id="ML991855">
    <property type="protein sequence ID" value="KAF2229733.1"/>
    <property type="molecule type" value="Genomic_DNA"/>
</dbReference>
<dbReference type="AlphaFoldDB" id="A0A6A6GWN7"/>
<proteinExistence type="predicted"/>
<reference evidence="2" key="1">
    <citation type="journal article" date="2020" name="Stud. Mycol.">
        <title>101 Dothideomycetes genomes: a test case for predicting lifestyles and emergence of pathogens.</title>
        <authorList>
            <person name="Haridas S."/>
            <person name="Albert R."/>
            <person name="Binder M."/>
            <person name="Bloem J."/>
            <person name="Labutti K."/>
            <person name="Salamov A."/>
            <person name="Andreopoulos B."/>
            <person name="Baker S."/>
            <person name="Barry K."/>
            <person name="Bills G."/>
            <person name="Bluhm B."/>
            <person name="Cannon C."/>
            <person name="Castanera R."/>
            <person name="Culley D."/>
            <person name="Daum C."/>
            <person name="Ezra D."/>
            <person name="Gonzalez J."/>
            <person name="Henrissat B."/>
            <person name="Kuo A."/>
            <person name="Liang C."/>
            <person name="Lipzen A."/>
            <person name="Lutzoni F."/>
            <person name="Magnuson J."/>
            <person name="Mondo S."/>
            <person name="Nolan M."/>
            <person name="Ohm R."/>
            <person name="Pangilinan J."/>
            <person name="Park H.-J."/>
            <person name="Ramirez L."/>
            <person name="Alfaro M."/>
            <person name="Sun H."/>
            <person name="Tritt A."/>
            <person name="Yoshinaga Y."/>
            <person name="Zwiers L.-H."/>
            <person name="Turgeon B."/>
            <person name="Goodwin S."/>
            <person name="Spatafora J."/>
            <person name="Crous P."/>
            <person name="Grigoriev I."/>
        </authorList>
    </citation>
    <scope>NUCLEOTIDE SEQUENCE</scope>
    <source>
        <strain evidence="2">Tuck. ex Michener</strain>
    </source>
</reference>
<evidence type="ECO:0000313" key="3">
    <source>
        <dbReference type="Proteomes" id="UP000800092"/>
    </source>
</evidence>
<evidence type="ECO:0000313" key="2">
    <source>
        <dbReference type="EMBL" id="KAF2229733.1"/>
    </source>
</evidence>
<name>A0A6A6GWN7_VIRVR</name>
<keyword evidence="3" id="KW-1185">Reference proteome</keyword>
<accession>A0A6A6GWN7</accession>
<gene>
    <name evidence="2" type="ORF">EV356DRAFT_371303</name>
</gene>
<feature type="region of interest" description="Disordered" evidence="1">
    <location>
        <begin position="26"/>
        <end position="56"/>
    </location>
</feature>
<evidence type="ECO:0000256" key="1">
    <source>
        <dbReference type="SAM" id="MobiDB-lite"/>
    </source>
</evidence>